<dbReference type="Pfam" id="PF00089">
    <property type="entry name" value="Trypsin"/>
    <property type="match status" value="1"/>
</dbReference>
<dbReference type="InterPro" id="IPR001314">
    <property type="entry name" value="Peptidase_S1A"/>
</dbReference>
<feature type="signal peptide" evidence="4">
    <location>
        <begin position="1"/>
        <end position="17"/>
    </location>
</feature>
<keyword evidence="4" id="KW-0732">Signal</keyword>
<protein>
    <submittedName>
        <fullName evidence="7">Peptidase S1 domain-containing protein</fullName>
    </submittedName>
</protein>
<feature type="chain" id="PRO_5009311957" evidence="4">
    <location>
        <begin position="18"/>
        <end position="354"/>
    </location>
</feature>
<feature type="region of interest" description="Disordered" evidence="3">
    <location>
        <begin position="54"/>
        <end position="82"/>
    </location>
</feature>
<evidence type="ECO:0000256" key="3">
    <source>
        <dbReference type="SAM" id="MobiDB-lite"/>
    </source>
</evidence>
<evidence type="ECO:0000313" key="7">
    <source>
        <dbReference type="WBParaSite" id="L893_g14949.t1"/>
    </source>
</evidence>
<dbReference type="Proteomes" id="UP000095287">
    <property type="component" value="Unplaced"/>
</dbReference>
<dbReference type="InterPro" id="IPR043504">
    <property type="entry name" value="Peptidase_S1_PA_chymotrypsin"/>
</dbReference>
<dbReference type="InterPro" id="IPR009003">
    <property type="entry name" value="Peptidase_S1_PA"/>
</dbReference>
<sequence>MFRVVFLGALLVHLTLPSPLITSYSHYDAETCGIQNLKVELREDQPLDNSFDEANLYEDEGSYEGDDPDDPSRPRKVMGGADATEGQEPWAVAIIYRNEYRCTGTLISKKHVITAAHCFVRDGKKDVHTNCVNGQFLEEAEAVKDFTVKYGGTCINPEHPDCVNRTVLKPMKIVRAKFRDFYDLNSCKGGRDYALMELAEPVDVTHICLPHLHDDGELRSASNFRAYGWGSDPQRHLQVAPVLQFLDLSKLHSPEFCRRQWLEMPYDGVCVDEASTRNTCAGDSGGGLAVEEYGAKSKKRSFLYGVVSFGSECDRILNHNLQTRVQVFTDITFYTATIDHFIFGPQVFNHINKW</sequence>
<name>A0A1I7YCG0_9BILA</name>
<dbReference type="InterPro" id="IPR001254">
    <property type="entry name" value="Trypsin_dom"/>
</dbReference>
<dbReference type="GO" id="GO:0004252">
    <property type="term" value="F:serine-type endopeptidase activity"/>
    <property type="evidence" value="ECO:0007669"/>
    <property type="project" value="InterPro"/>
</dbReference>
<dbReference type="WBParaSite" id="L893_g14949.t1">
    <property type="protein sequence ID" value="L893_g14949.t1"/>
    <property type="gene ID" value="L893_g14949"/>
</dbReference>
<feature type="compositionally biased region" description="Acidic residues" evidence="3">
    <location>
        <begin position="55"/>
        <end position="69"/>
    </location>
</feature>
<evidence type="ECO:0000256" key="4">
    <source>
        <dbReference type="SAM" id="SignalP"/>
    </source>
</evidence>
<keyword evidence="1" id="KW-1015">Disulfide bond</keyword>
<dbReference type="PANTHER" id="PTHR24256">
    <property type="entry name" value="TRYPTASE-RELATED"/>
    <property type="match status" value="1"/>
</dbReference>
<dbReference type="Gene3D" id="2.40.10.10">
    <property type="entry name" value="Trypsin-like serine proteases"/>
    <property type="match status" value="1"/>
</dbReference>
<dbReference type="InterPro" id="IPR018114">
    <property type="entry name" value="TRYPSIN_HIS"/>
</dbReference>
<reference evidence="7" key="1">
    <citation type="submission" date="2016-11" db="UniProtKB">
        <authorList>
            <consortium name="WormBaseParasite"/>
        </authorList>
    </citation>
    <scope>IDENTIFICATION</scope>
</reference>
<feature type="domain" description="Peptidase S1" evidence="5">
    <location>
        <begin position="77"/>
        <end position="354"/>
    </location>
</feature>
<dbReference type="PROSITE" id="PS50240">
    <property type="entry name" value="TRYPSIN_DOM"/>
    <property type="match status" value="1"/>
</dbReference>
<keyword evidence="6" id="KW-1185">Reference proteome</keyword>
<dbReference type="AlphaFoldDB" id="A0A1I7YCG0"/>
<accession>A0A1I7YCG0</accession>
<dbReference type="PRINTS" id="PR00722">
    <property type="entry name" value="CHYMOTRYPSIN"/>
</dbReference>
<evidence type="ECO:0000256" key="2">
    <source>
        <dbReference type="ARBA" id="ARBA00024195"/>
    </source>
</evidence>
<dbReference type="PROSITE" id="PS00134">
    <property type="entry name" value="TRYPSIN_HIS"/>
    <property type="match status" value="1"/>
</dbReference>
<dbReference type="InterPro" id="IPR051487">
    <property type="entry name" value="Ser/Thr_Proteases_Immune/Dev"/>
</dbReference>
<evidence type="ECO:0000313" key="6">
    <source>
        <dbReference type="Proteomes" id="UP000095287"/>
    </source>
</evidence>
<proteinExistence type="inferred from homology"/>
<dbReference type="SMART" id="SM00020">
    <property type="entry name" value="Tryp_SPc"/>
    <property type="match status" value="1"/>
</dbReference>
<evidence type="ECO:0000256" key="1">
    <source>
        <dbReference type="ARBA" id="ARBA00023157"/>
    </source>
</evidence>
<dbReference type="SUPFAM" id="SSF50494">
    <property type="entry name" value="Trypsin-like serine proteases"/>
    <property type="match status" value="1"/>
</dbReference>
<comment type="similarity">
    <text evidence="2">Belongs to the peptidase S1 family. CLIP subfamily.</text>
</comment>
<dbReference type="GO" id="GO:0006508">
    <property type="term" value="P:proteolysis"/>
    <property type="evidence" value="ECO:0007669"/>
    <property type="project" value="InterPro"/>
</dbReference>
<organism evidence="6 7">
    <name type="scientific">Steinernema glaseri</name>
    <dbReference type="NCBI Taxonomy" id="37863"/>
    <lineage>
        <taxon>Eukaryota</taxon>
        <taxon>Metazoa</taxon>
        <taxon>Ecdysozoa</taxon>
        <taxon>Nematoda</taxon>
        <taxon>Chromadorea</taxon>
        <taxon>Rhabditida</taxon>
        <taxon>Tylenchina</taxon>
        <taxon>Panagrolaimomorpha</taxon>
        <taxon>Strongyloidoidea</taxon>
        <taxon>Steinernematidae</taxon>
        <taxon>Steinernema</taxon>
    </lineage>
</organism>
<evidence type="ECO:0000259" key="5">
    <source>
        <dbReference type="PROSITE" id="PS50240"/>
    </source>
</evidence>